<dbReference type="InterPro" id="IPR017972">
    <property type="entry name" value="Cyt_P450_CS"/>
</dbReference>
<keyword evidence="7" id="KW-0256">Endoplasmic reticulum</keyword>
<keyword evidence="12" id="KW-0472">Membrane</keyword>
<evidence type="ECO:0000256" key="12">
    <source>
        <dbReference type="ARBA" id="ARBA00023136"/>
    </source>
</evidence>
<evidence type="ECO:0000256" key="6">
    <source>
        <dbReference type="ARBA" id="ARBA00022723"/>
    </source>
</evidence>
<dbReference type="PANTHER" id="PTHR24292:SF54">
    <property type="entry name" value="CYP9F3-RELATED"/>
    <property type="match status" value="1"/>
</dbReference>
<dbReference type="AlphaFoldDB" id="A0A226DEL5"/>
<dbReference type="InterPro" id="IPR002401">
    <property type="entry name" value="Cyt_P450_E_grp-I"/>
</dbReference>
<dbReference type="PROSITE" id="PS00086">
    <property type="entry name" value="CYTOCHROME_P450"/>
    <property type="match status" value="1"/>
</dbReference>
<dbReference type="GO" id="GO:0004497">
    <property type="term" value="F:monooxygenase activity"/>
    <property type="evidence" value="ECO:0007669"/>
    <property type="project" value="UniProtKB-KW"/>
</dbReference>
<dbReference type="InterPro" id="IPR036396">
    <property type="entry name" value="Cyt_P450_sf"/>
</dbReference>
<dbReference type="PANTHER" id="PTHR24292">
    <property type="entry name" value="CYTOCHROME P450"/>
    <property type="match status" value="1"/>
</dbReference>
<reference evidence="15 16" key="1">
    <citation type="submission" date="2015-12" db="EMBL/GenBank/DDBJ databases">
        <title>The genome of Folsomia candida.</title>
        <authorList>
            <person name="Faddeeva A."/>
            <person name="Derks M.F."/>
            <person name="Anvar Y."/>
            <person name="Smit S."/>
            <person name="Van Straalen N."/>
            <person name="Roelofs D."/>
        </authorList>
    </citation>
    <scope>NUCLEOTIDE SEQUENCE [LARGE SCALE GENOMIC DNA]</scope>
    <source>
        <strain evidence="15 16">VU population</strain>
        <tissue evidence="15">Whole body</tissue>
    </source>
</reference>
<sequence length="509" mass="57418">MWVIPGILVVLVTAWFLRRFMKNSNADKLSYWKQQGFTILEETISGWDIFTGKGNVTDSDIEYYKELGRRGESCGVVTELGTPILIVRDLDVVRDILIKDFDNFTDRPPFGEGNKIFNGSLFGLMGKNWRNMRSFLSPTFTSGRIRNMFSHFEKSAANLTAFIKNQQKTSSSTNFDLPVVEAMRKFSMQVITSAAFGLKVDSFHPSDEIIPMARRLFALTMSAKIRMIFVLQFPKLAKFLNVKMEDVEAVDFFWRLISTAINIRQKSGVRGNDFLQSLVDALNSKEAGDIVWSEDAAIPQAFAFIAAGFDTIANNLSAACYVLATHPEVQEELYREVEKVMQSSGDDTISYEEINGMEYIDMFVAETLRLYPSVARLDRVCTTECALPDVGKGGRARLIRKGTVIAVPADAFHKDEQYFPDPFKFDPTRFSQENKAKRSPYAYMGFGNGPRSCIGMRFALVETKVALAHIVRNFEIRPSAGTPIPAKMEKDMLGYSVGTDIRLKFIPRD</sequence>
<evidence type="ECO:0000256" key="2">
    <source>
        <dbReference type="ARBA" id="ARBA00004174"/>
    </source>
</evidence>
<dbReference type="GO" id="GO:0016705">
    <property type="term" value="F:oxidoreductase activity, acting on paired donors, with incorporation or reduction of molecular oxygen"/>
    <property type="evidence" value="ECO:0007669"/>
    <property type="project" value="InterPro"/>
</dbReference>
<evidence type="ECO:0000313" key="16">
    <source>
        <dbReference type="Proteomes" id="UP000198287"/>
    </source>
</evidence>
<comment type="similarity">
    <text evidence="4 14">Belongs to the cytochrome P450 family.</text>
</comment>
<dbReference type="OrthoDB" id="2789670at2759"/>
<evidence type="ECO:0000256" key="13">
    <source>
        <dbReference type="PIRSR" id="PIRSR602401-1"/>
    </source>
</evidence>
<dbReference type="GO" id="GO:0020037">
    <property type="term" value="F:heme binding"/>
    <property type="evidence" value="ECO:0007669"/>
    <property type="project" value="InterPro"/>
</dbReference>
<dbReference type="Pfam" id="PF00067">
    <property type="entry name" value="p450"/>
    <property type="match status" value="1"/>
</dbReference>
<comment type="subcellular location">
    <subcellularLocation>
        <location evidence="3">Endoplasmic reticulum membrane</location>
        <topology evidence="3">Peripheral membrane protein</topology>
    </subcellularLocation>
    <subcellularLocation>
        <location evidence="2">Microsome membrane</location>
        <topology evidence="2">Peripheral membrane protein</topology>
    </subcellularLocation>
</comment>
<dbReference type="CDD" id="cd11056">
    <property type="entry name" value="CYP6-like"/>
    <property type="match status" value="1"/>
</dbReference>
<dbReference type="InterPro" id="IPR050476">
    <property type="entry name" value="Insect_CytP450_Detox"/>
</dbReference>
<dbReference type="PRINTS" id="PR00385">
    <property type="entry name" value="P450"/>
</dbReference>
<gene>
    <name evidence="15" type="ORF">Fcan01_21961</name>
</gene>
<dbReference type="InterPro" id="IPR001128">
    <property type="entry name" value="Cyt_P450"/>
</dbReference>
<accession>A0A226DEL5</accession>
<dbReference type="PRINTS" id="PR00463">
    <property type="entry name" value="EP450I"/>
</dbReference>
<keyword evidence="11 14" id="KW-0503">Monooxygenase</keyword>
<keyword evidence="10 13" id="KW-0408">Iron</keyword>
<evidence type="ECO:0000256" key="1">
    <source>
        <dbReference type="ARBA" id="ARBA00001971"/>
    </source>
</evidence>
<evidence type="ECO:0000256" key="3">
    <source>
        <dbReference type="ARBA" id="ARBA00004406"/>
    </source>
</evidence>
<evidence type="ECO:0000256" key="11">
    <source>
        <dbReference type="ARBA" id="ARBA00023033"/>
    </source>
</evidence>
<dbReference type="Gene3D" id="1.10.630.10">
    <property type="entry name" value="Cytochrome P450"/>
    <property type="match status" value="1"/>
</dbReference>
<protein>
    <submittedName>
        <fullName evidence="15">Cytochrome P450 3A2</fullName>
    </submittedName>
</protein>
<name>A0A226DEL5_FOLCA</name>
<comment type="cofactor">
    <cofactor evidence="1 13">
        <name>heme</name>
        <dbReference type="ChEBI" id="CHEBI:30413"/>
    </cofactor>
</comment>
<evidence type="ECO:0000256" key="4">
    <source>
        <dbReference type="ARBA" id="ARBA00010617"/>
    </source>
</evidence>
<dbReference type="GO" id="GO:0005506">
    <property type="term" value="F:iron ion binding"/>
    <property type="evidence" value="ECO:0007669"/>
    <property type="project" value="InterPro"/>
</dbReference>
<comment type="caution">
    <text evidence="15">The sequence shown here is derived from an EMBL/GenBank/DDBJ whole genome shotgun (WGS) entry which is preliminary data.</text>
</comment>
<dbReference type="STRING" id="158441.A0A226DEL5"/>
<dbReference type="SUPFAM" id="SSF48264">
    <property type="entry name" value="Cytochrome P450"/>
    <property type="match status" value="1"/>
</dbReference>
<keyword evidence="16" id="KW-1185">Reference proteome</keyword>
<dbReference type="FunFam" id="1.10.630.10:FF:000042">
    <property type="entry name" value="Cytochrome P450"/>
    <property type="match status" value="1"/>
</dbReference>
<evidence type="ECO:0000256" key="8">
    <source>
        <dbReference type="ARBA" id="ARBA00022848"/>
    </source>
</evidence>
<evidence type="ECO:0000256" key="9">
    <source>
        <dbReference type="ARBA" id="ARBA00023002"/>
    </source>
</evidence>
<evidence type="ECO:0000256" key="10">
    <source>
        <dbReference type="ARBA" id="ARBA00023004"/>
    </source>
</evidence>
<feature type="binding site" description="axial binding residue" evidence="13">
    <location>
        <position position="453"/>
    </location>
    <ligand>
        <name>heme</name>
        <dbReference type="ChEBI" id="CHEBI:30413"/>
    </ligand>
    <ligandPart>
        <name>Fe</name>
        <dbReference type="ChEBI" id="CHEBI:18248"/>
    </ligandPart>
</feature>
<keyword evidence="6 13" id="KW-0479">Metal-binding</keyword>
<keyword evidence="8" id="KW-0492">Microsome</keyword>
<evidence type="ECO:0000256" key="7">
    <source>
        <dbReference type="ARBA" id="ARBA00022824"/>
    </source>
</evidence>
<proteinExistence type="inferred from homology"/>
<evidence type="ECO:0000256" key="14">
    <source>
        <dbReference type="RuleBase" id="RU000461"/>
    </source>
</evidence>
<dbReference type="EMBL" id="LNIX01000023">
    <property type="protein sequence ID" value="OXA43021.1"/>
    <property type="molecule type" value="Genomic_DNA"/>
</dbReference>
<evidence type="ECO:0000313" key="15">
    <source>
        <dbReference type="EMBL" id="OXA43021.1"/>
    </source>
</evidence>
<keyword evidence="9 14" id="KW-0560">Oxidoreductase</keyword>
<evidence type="ECO:0000256" key="5">
    <source>
        <dbReference type="ARBA" id="ARBA00022617"/>
    </source>
</evidence>
<dbReference type="Proteomes" id="UP000198287">
    <property type="component" value="Unassembled WGS sequence"/>
</dbReference>
<dbReference type="GO" id="GO:0005789">
    <property type="term" value="C:endoplasmic reticulum membrane"/>
    <property type="evidence" value="ECO:0007669"/>
    <property type="project" value="UniProtKB-SubCell"/>
</dbReference>
<keyword evidence="5 13" id="KW-0349">Heme</keyword>
<organism evidence="15 16">
    <name type="scientific">Folsomia candida</name>
    <name type="common">Springtail</name>
    <dbReference type="NCBI Taxonomy" id="158441"/>
    <lineage>
        <taxon>Eukaryota</taxon>
        <taxon>Metazoa</taxon>
        <taxon>Ecdysozoa</taxon>
        <taxon>Arthropoda</taxon>
        <taxon>Hexapoda</taxon>
        <taxon>Collembola</taxon>
        <taxon>Entomobryomorpha</taxon>
        <taxon>Isotomoidea</taxon>
        <taxon>Isotomidae</taxon>
        <taxon>Proisotominae</taxon>
        <taxon>Folsomia</taxon>
    </lineage>
</organism>